<evidence type="ECO:0000256" key="19">
    <source>
        <dbReference type="ARBA" id="ARBA00045958"/>
    </source>
</evidence>
<comment type="subcellular location">
    <subcellularLocation>
        <location evidence="2">Cytoplasmic vesicle</location>
        <location evidence="2">COPII-coated vesicle membrane</location>
        <topology evidence="2">Multi-pass membrane protein</topology>
    </subcellularLocation>
    <subcellularLocation>
        <location evidence="1">Endoplasmic reticulum membrane</location>
        <topology evidence="1">Multi-pass membrane protein</topology>
    </subcellularLocation>
    <subcellularLocation>
        <location evidence="3">Golgi apparatus membrane</location>
        <topology evidence="3">Multi-pass membrane protein</topology>
    </subcellularLocation>
</comment>
<dbReference type="InterPro" id="IPR030225">
    <property type="entry name" value="SCAP"/>
</dbReference>
<evidence type="ECO:0000256" key="21">
    <source>
        <dbReference type="SAM" id="MobiDB-lite"/>
    </source>
</evidence>
<evidence type="ECO:0000256" key="5">
    <source>
        <dbReference type="ARBA" id="ARBA00019541"/>
    </source>
</evidence>
<feature type="transmembrane region" description="Helical" evidence="22">
    <location>
        <begin position="32"/>
        <end position="50"/>
    </location>
</feature>
<dbReference type="OrthoDB" id="6510177at2759"/>
<dbReference type="Pfam" id="PF12349">
    <property type="entry name" value="Sterol-sensing"/>
    <property type="match status" value="1"/>
</dbReference>
<dbReference type="InterPro" id="IPR015943">
    <property type="entry name" value="WD40/YVTN_repeat-like_dom_sf"/>
</dbReference>
<feature type="transmembrane region" description="Helical" evidence="22">
    <location>
        <begin position="323"/>
        <end position="346"/>
    </location>
</feature>
<keyword evidence="8 22" id="KW-0812">Transmembrane</keyword>
<dbReference type="InterPro" id="IPR036322">
    <property type="entry name" value="WD40_repeat_dom_sf"/>
</dbReference>
<evidence type="ECO:0000313" key="25">
    <source>
        <dbReference type="Proteomes" id="UP000789739"/>
    </source>
</evidence>
<dbReference type="GO" id="GO:0032933">
    <property type="term" value="P:SREBP signaling pathway"/>
    <property type="evidence" value="ECO:0007669"/>
    <property type="project" value="InterPro"/>
</dbReference>
<evidence type="ECO:0000256" key="3">
    <source>
        <dbReference type="ARBA" id="ARBA00004653"/>
    </source>
</evidence>
<evidence type="ECO:0000256" key="9">
    <source>
        <dbReference type="ARBA" id="ARBA00022737"/>
    </source>
</evidence>
<keyword evidence="7 20" id="KW-0853">WD repeat</keyword>
<keyword evidence="25" id="KW-1185">Reference proteome</keyword>
<feature type="repeat" description="WD" evidence="20">
    <location>
        <begin position="745"/>
        <end position="766"/>
    </location>
</feature>
<evidence type="ECO:0000256" key="13">
    <source>
        <dbReference type="ARBA" id="ARBA00023098"/>
    </source>
</evidence>
<evidence type="ECO:0000256" key="8">
    <source>
        <dbReference type="ARBA" id="ARBA00022692"/>
    </source>
</evidence>
<dbReference type="SMART" id="SM00320">
    <property type="entry name" value="WD40"/>
    <property type="match status" value="6"/>
</dbReference>
<evidence type="ECO:0000256" key="14">
    <source>
        <dbReference type="ARBA" id="ARBA00023121"/>
    </source>
</evidence>
<dbReference type="InterPro" id="IPR053958">
    <property type="entry name" value="HMGCR/SNAP/NPC1-like_SSD"/>
</dbReference>
<gene>
    <name evidence="24" type="ORF">PBRASI_LOCUS1793</name>
</gene>
<comment type="similarity">
    <text evidence="4">Belongs to the WD repeat SCAP family.</text>
</comment>
<dbReference type="InterPro" id="IPR001680">
    <property type="entry name" value="WD40_rpt"/>
</dbReference>
<feature type="transmembrane region" description="Helical" evidence="22">
    <location>
        <begin position="352"/>
        <end position="370"/>
    </location>
</feature>
<keyword evidence="18" id="KW-0753">Steroid metabolism</keyword>
<dbReference type="GO" id="GO:0032934">
    <property type="term" value="F:sterol binding"/>
    <property type="evidence" value="ECO:0007669"/>
    <property type="project" value="InterPro"/>
</dbReference>
<keyword evidence="11 22" id="KW-1133">Transmembrane helix</keyword>
<evidence type="ECO:0000256" key="10">
    <source>
        <dbReference type="ARBA" id="ARBA00022824"/>
    </source>
</evidence>
<keyword evidence="14" id="KW-0446">Lipid-binding</keyword>
<dbReference type="PANTHER" id="PTHR46378:SF1">
    <property type="entry name" value="STEROL REGULATORY ELEMENT-BINDING PROTEIN CLEAVAGE-ACTIVATING PROTEIN"/>
    <property type="match status" value="1"/>
</dbReference>
<dbReference type="Gene3D" id="2.130.10.10">
    <property type="entry name" value="YVTN repeat-like/Quinoprotein amine dehydrogenase"/>
    <property type="match status" value="2"/>
</dbReference>
<feature type="region of interest" description="Disordered" evidence="21">
    <location>
        <begin position="1250"/>
        <end position="1313"/>
    </location>
</feature>
<accession>A0A9N8WI29</accession>
<dbReference type="InterPro" id="IPR000731">
    <property type="entry name" value="SSD"/>
</dbReference>
<dbReference type="GO" id="GO:0000139">
    <property type="term" value="C:Golgi membrane"/>
    <property type="evidence" value="ECO:0007669"/>
    <property type="project" value="UniProtKB-SubCell"/>
</dbReference>
<comment type="caution">
    <text evidence="24">The sequence shown here is derived from an EMBL/GenBank/DDBJ whole genome shotgun (WGS) entry which is preliminary data.</text>
</comment>
<evidence type="ECO:0000256" key="17">
    <source>
        <dbReference type="ARBA" id="ARBA00023180"/>
    </source>
</evidence>
<feature type="domain" description="SSD" evidence="23">
    <location>
        <begin position="292"/>
        <end position="450"/>
    </location>
</feature>
<feature type="compositionally biased region" description="Polar residues" evidence="21">
    <location>
        <begin position="1250"/>
        <end position="1267"/>
    </location>
</feature>
<name>A0A9N8WI29_9GLOM</name>
<organism evidence="24 25">
    <name type="scientific">Paraglomus brasilianum</name>
    <dbReference type="NCBI Taxonomy" id="144538"/>
    <lineage>
        <taxon>Eukaryota</taxon>
        <taxon>Fungi</taxon>
        <taxon>Fungi incertae sedis</taxon>
        <taxon>Mucoromycota</taxon>
        <taxon>Glomeromycotina</taxon>
        <taxon>Glomeromycetes</taxon>
        <taxon>Paraglomerales</taxon>
        <taxon>Paraglomeraceae</taxon>
        <taxon>Paraglomus</taxon>
    </lineage>
</organism>
<keyword evidence="13" id="KW-0443">Lipid metabolism</keyword>
<dbReference type="PROSITE" id="PS50082">
    <property type="entry name" value="WD_REPEATS_2"/>
    <property type="match status" value="1"/>
</dbReference>
<evidence type="ECO:0000256" key="15">
    <source>
        <dbReference type="ARBA" id="ARBA00023136"/>
    </source>
</evidence>
<dbReference type="GO" id="GO:0005789">
    <property type="term" value="C:endoplasmic reticulum membrane"/>
    <property type="evidence" value="ECO:0007669"/>
    <property type="project" value="UniProtKB-SubCell"/>
</dbReference>
<keyword evidence="17" id="KW-0325">Glycoprotein</keyword>
<keyword evidence="15 22" id="KW-0472">Membrane</keyword>
<dbReference type="GO" id="GO:0008203">
    <property type="term" value="P:cholesterol metabolic process"/>
    <property type="evidence" value="ECO:0007669"/>
    <property type="project" value="UniProtKB-KW"/>
</dbReference>
<dbReference type="PROSITE" id="PS50156">
    <property type="entry name" value="SSD"/>
    <property type="match status" value="1"/>
</dbReference>
<evidence type="ECO:0000256" key="20">
    <source>
        <dbReference type="PROSITE-ProRule" id="PRU00221"/>
    </source>
</evidence>
<reference evidence="24" key="1">
    <citation type="submission" date="2021-06" db="EMBL/GenBank/DDBJ databases">
        <authorList>
            <person name="Kallberg Y."/>
            <person name="Tangrot J."/>
            <person name="Rosling A."/>
        </authorList>
    </citation>
    <scope>NUCLEOTIDE SEQUENCE</scope>
    <source>
        <strain evidence="24">BR232B</strain>
    </source>
</reference>
<evidence type="ECO:0000256" key="11">
    <source>
        <dbReference type="ARBA" id="ARBA00022989"/>
    </source>
</evidence>
<dbReference type="SUPFAM" id="SSF82866">
    <property type="entry name" value="Multidrug efflux transporter AcrB transmembrane domain"/>
    <property type="match status" value="1"/>
</dbReference>
<evidence type="ECO:0000256" key="6">
    <source>
        <dbReference type="ARBA" id="ARBA00022548"/>
    </source>
</evidence>
<evidence type="ECO:0000256" key="18">
    <source>
        <dbReference type="ARBA" id="ARBA00023221"/>
    </source>
</evidence>
<keyword evidence="10" id="KW-0256">Endoplasmic reticulum</keyword>
<evidence type="ECO:0000256" key="16">
    <source>
        <dbReference type="ARBA" id="ARBA00023166"/>
    </source>
</evidence>
<feature type="transmembrane region" description="Helical" evidence="22">
    <location>
        <begin position="293"/>
        <end position="311"/>
    </location>
</feature>
<keyword evidence="12" id="KW-0333">Golgi apparatus</keyword>
<evidence type="ECO:0000256" key="12">
    <source>
        <dbReference type="ARBA" id="ARBA00023034"/>
    </source>
</evidence>
<keyword evidence="9" id="KW-0677">Repeat</keyword>
<comment type="function">
    <text evidence="19">Escort protein required for cholesterol as well as lipid homeostasis. Regulates export of the SCAP-SREBP complex from the endoplasmic reticulum to the Golgi upon low cholesterol, thereby regulating the processing of sterol regulatory element-binding proteins (SREBPs) SREBF1/SREBP1 and SREBF2/SREBP2. At high sterol concentrations, formation of a ternary complex with INSIG (INSIG1 or INSIG2) leads to mask the ER export signal in SCAP, promoting retention of the complex in the endoplasmic reticulum. Low sterol concentrations trigger release of INSIG, a conformational change in the SSD domain of SCAP, unmasking of the ER export signal, promoting recruitment into COPII-coated vesicles and transport of the SCAP-SREBP to the Golgi: in the Golgi, SREBPs are then processed, releasing the transcription factor fragment of SREBPs from the membrane, its import into the nucleus and up-regulation of LDLR, INSIG1 and the mevalonate pathway. Binds cholesterol via its SSD domain.</text>
</comment>
<dbReference type="SUPFAM" id="SSF50978">
    <property type="entry name" value="WD40 repeat-like"/>
    <property type="match status" value="1"/>
</dbReference>
<dbReference type="GO" id="GO:0012507">
    <property type="term" value="C:ER to Golgi transport vesicle membrane"/>
    <property type="evidence" value="ECO:0007669"/>
    <property type="project" value="UniProtKB-SubCell"/>
</dbReference>
<keyword evidence="16" id="KW-1207">Sterol metabolism</keyword>
<evidence type="ECO:0000313" key="24">
    <source>
        <dbReference type="EMBL" id="CAG8485180.1"/>
    </source>
</evidence>
<evidence type="ECO:0000256" key="22">
    <source>
        <dbReference type="SAM" id="Phobius"/>
    </source>
</evidence>
<feature type="transmembrane region" description="Helical" evidence="22">
    <location>
        <begin position="428"/>
        <end position="450"/>
    </location>
</feature>
<evidence type="ECO:0000256" key="2">
    <source>
        <dbReference type="ARBA" id="ARBA00004557"/>
    </source>
</evidence>
<feature type="compositionally biased region" description="Basic and acidic residues" evidence="21">
    <location>
        <begin position="1268"/>
        <end position="1300"/>
    </location>
</feature>
<evidence type="ECO:0000259" key="23">
    <source>
        <dbReference type="PROSITE" id="PS50156"/>
    </source>
</evidence>
<evidence type="ECO:0000256" key="1">
    <source>
        <dbReference type="ARBA" id="ARBA00004477"/>
    </source>
</evidence>
<keyword evidence="6" id="KW-0153">Cholesterol metabolism</keyword>
<dbReference type="Pfam" id="PF00400">
    <property type="entry name" value="WD40"/>
    <property type="match status" value="2"/>
</dbReference>
<dbReference type="Proteomes" id="UP000789739">
    <property type="component" value="Unassembled WGS sequence"/>
</dbReference>
<evidence type="ECO:0000256" key="7">
    <source>
        <dbReference type="ARBA" id="ARBA00022574"/>
    </source>
</evidence>
<dbReference type="PANTHER" id="PTHR46378">
    <property type="entry name" value="STEROL REGULATORY ELEMENT-BINDING PROTEIN CLEAVAGE-ACTIVATING PROTEIN"/>
    <property type="match status" value="1"/>
</dbReference>
<evidence type="ECO:0000256" key="4">
    <source>
        <dbReference type="ARBA" id="ARBA00007410"/>
    </source>
</evidence>
<protein>
    <recommendedName>
        <fullName evidence="5">Sterol regulatory element-binding protein cleavage-activating protein</fullName>
    </recommendedName>
</protein>
<proteinExistence type="inferred from homology"/>
<dbReference type="GO" id="GO:0032936">
    <property type="term" value="C:SREBP-SCAP complex"/>
    <property type="evidence" value="ECO:0007669"/>
    <property type="project" value="TreeGrafter"/>
</dbReference>
<dbReference type="GO" id="GO:0045540">
    <property type="term" value="P:regulation of cholesterol biosynthetic process"/>
    <property type="evidence" value="ECO:0007669"/>
    <property type="project" value="TreeGrafter"/>
</dbReference>
<dbReference type="EMBL" id="CAJVPI010000125">
    <property type="protein sequence ID" value="CAG8485180.1"/>
    <property type="molecule type" value="Genomic_DNA"/>
</dbReference>
<feature type="transmembrane region" description="Helical" evidence="22">
    <location>
        <begin position="605"/>
        <end position="628"/>
    </location>
</feature>
<sequence>MPAKSLQRVFAIGDAIAYYFCHCGRFCSSHQVATIVLATCLVFLMCYPALETYYITPKNAVEPLFWELQSARREVSEELFREKCSGTQPPLHVEQIMINATDVAKGGILEKELLLWSIRLMDKIASTEIIHSTNVQSPFGNQITAETRVYRLKDLCYKPLGGNECLVQSPLSFWDNNEQTLLSDVNIIKTLQNAGEVSLHGIPMPLTSVFGDIVYTKSTKIKGAKSIILTYFLKDRTMDLWEKIWEQVTKNGGICPGGGTLVDSVDLRVESESKHLYLQFNNNPYDHKAKAEYILLFLGYLVGFLYVSLTLGRLNLVKSKFGLGFAALAQVFASLTVALSICSLLGFKLTIVPWEILPFMIMIIGVDNIFQLTNAVTSTSMQLPVAERVAAGILNVGPSMTKRLCVELILLLICAAISVDSVQEFCLFTSLSVVIEYILQMTFFVATLSIDIQRLEMADLYKRQPRYEEVTSNRNVRASSSRIFKKGRTVGLITVILAIRILTRFYPTQTESPATLYESAFTTETPEISNKFYETSATDMADSFWRAVNPNKTDQCLELRTKYITIHGRNKDAINDNGPLNAWTQDFVFRSQQMLKHILKSITTIVKYIIAPAAGIAIGISYLVAFLLSTNNGHEQDNGRSVRKTSSMNDLQDLRLTTPRVVTLRGRHAADVDLLCAGSNGVIISTSADKRITSWEGHHGSVSMKLERYMRRCESCKCGTTKGMKQCIAWPVRVLCTNETVELAAAGFEDGVVRVWDIQTGQAMHILKDTVDDVESVIPDDTKNRLSKERVTCLQFLTTQPNPADSPTTSTSSQSEKTALLAAYRDGFVREWDLESGQMIYTIATNQKSGISCLCIDKSVDKDLRLFTGARDGSIRCWLGRTNADDIVDVEPTGRWKPLYTLVGQYNNAITCIATKIANTKTSCYGIVVAGAADGEVRVYDCISGNPIATLSQGTLTKQQKVRKREEQKKQQLAKDQQQHLLTQRTETAEVAITDTRSTTRNCSTTTSICFTSTTTTEDTFHQGAIKSIIIHLLQGEKCLCGRTDSGEFWVITSSLDEKVNFYKIVKDSMDCSCMALQVNEETVISNGSEQNIRQIATQKQSSPKGHTNHYRIKTKQAIDRWDGVGSYRTKLIGRVSQPGGCSIVLLRGNIIGVRRIKRILSTSATRKSHGVEGEWEVWMKDLKTCEQDCLENENGDDLTVRTMSLVDEKDLLIEDIRRKKEVTKKKMQGNPGEMSGFVRRRRVISMNVKSQNGASSSIMPSLGQSCSHDDEHHHSQDDEHHHSHDHHDNDHNSHTHEEGQVVDFRQKPRIRRPNIAYSTKSVGYNEEEEKMNELLPFAYIRQVVKIGEDGVCIAYGNFVKVVWYEDDSNDGSW</sequence>